<feature type="transmembrane region" description="Helical" evidence="8">
    <location>
        <begin position="289"/>
        <end position="309"/>
    </location>
</feature>
<evidence type="ECO:0000256" key="9">
    <source>
        <dbReference type="SAM" id="SignalP"/>
    </source>
</evidence>
<accession>A0A6P8KBJ0</accession>
<evidence type="ECO:0000313" key="11">
    <source>
        <dbReference type="RefSeq" id="XP_033161599.1"/>
    </source>
</evidence>
<protein>
    <submittedName>
        <fullName evidence="11">Uncharacterized protein LOC117141952</fullName>
    </submittedName>
</protein>
<evidence type="ECO:0000256" key="5">
    <source>
        <dbReference type="ARBA" id="ARBA00023136"/>
    </source>
</evidence>
<feature type="chain" id="PRO_5028365234" evidence="9">
    <location>
        <begin position="20"/>
        <end position="573"/>
    </location>
</feature>
<evidence type="ECO:0000256" key="6">
    <source>
        <dbReference type="ARBA" id="ARBA00023170"/>
    </source>
</evidence>
<dbReference type="GO" id="GO:0005886">
    <property type="term" value="C:plasma membrane"/>
    <property type="evidence" value="ECO:0007669"/>
    <property type="project" value="UniProtKB-SubCell"/>
</dbReference>
<dbReference type="PANTHER" id="PTHR42643">
    <property type="entry name" value="IONOTROPIC RECEPTOR 20A-RELATED"/>
    <property type="match status" value="1"/>
</dbReference>
<keyword evidence="6" id="KW-0675">Receptor</keyword>
<keyword evidence="10" id="KW-1185">Reference proteome</keyword>
<feature type="transmembrane region" description="Helical" evidence="8">
    <location>
        <begin position="536"/>
        <end position="557"/>
    </location>
</feature>
<sequence length="573" mass="67881">MSRCLIFLYIILLSGRSESWSAREVIHQFNHDHRLQLNIYLDCNDVELQIGQEVPNLLVNSTAEKIKILGRFSSHSLIIACFKDSTRNRTLNGVKELLWGLQYLPMLFVVESNIDFYFQEALSYGFVHVLALNLMNGSLYTYKPYPKVEVHQIKDMQKFYELTKLRNLQGQVVRTSVETMTPRCFRYRNRYGQLIYAGYMYRMVKEFIKTYNGTEEHVFGYVDTIPYKEGLAALKNGEIDMMPRIIHALQWNYFYRSHILYNIKTYIMVPWAKPLPKSLYFIQPFRSTVWITIMVSFVYASIVIWWIRFRQQGSSSLSQSFMDVLQLLFLLPLSKIWHFNMGTHQVVSFIVLFVVGFMLTNLYTAQLSSYLTTGLFKSQINTFDDLFREKRTLLVESFDAEVLHNMTKEKIIQKEFETIILITSIEEVFKHRKSLNTSYAYEAYEDRIAFELSQQRYLRVPIFKILKEVYDQRPVFVALRHGLPYVELFNNYLRRIYESGIWIKLQEDSFLEGIASGEISFRKSQSREIKIFDKDFYFFAYILLGMGWCVSTIAFSLERWRFKYSVTNVLHEG</sequence>
<name>A0A6P8KBJ0_DROMA</name>
<evidence type="ECO:0000313" key="10">
    <source>
        <dbReference type="Proteomes" id="UP000515162"/>
    </source>
</evidence>
<keyword evidence="4 8" id="KW-1133">Transmembrane helix</keyword>
<gene>
    <name evidence="11" type="primary">LOC117141952</name>
</gene>
<feature type="transmembrane region" description="Helical" evidence="8">
    <location>
        <begin position="345"/>
        <end position="363"/>
    </location>
</feature>
<evidence type="ECO:0000256" key="4">
    <source>
        <dbReference type="ARBA" id="ARBA00022989"/>
    </source>
</evidence>
<keyword evidence="3 8" id="KW-0812">Transmembrane</keyword>
<keyword evidence="7" id="KW-0325">Glycoprotein</keyword>
<keyword evidence="9" id="KW-0732">Signal</keyword>
<reference evidence="11" key="1">
    <citation type="submission" date="2025-08" db="UniProtKB">
        <authorList>
            <consortium name="RefSeq"/>
        </authorList>
    </citation>
    <scope>IDENTIFICATION</scope>
    <source>
        <strain evidence="11">Mau12</strain>
        <tissue evidence="11">Whole Body</tissue>
    </source>
</reference>
<evidence type="ECO:0000256" key="1">
    <source>
        <dbReference type="ARBA" id="ARBA00004651"/>
    </source>
</evidence>
<organism evidence="10 11">
    <name type="scientific">Drosophila mauritiana</name>
    <name type="common">Fruit fly</name>
    <dbReference type="NCBI Taxonomy" id="7226"/>
    <lineage>
        <taxon>Eukaryota</taxon>
        <taxon>Metazoa</taxon>
        <taxon>Ecdysozoa</taxon>
        <taxon>Arthropoda</taxon>
        <taxon>Hexapoda</taxon>
        <taxon>Insecta</taxon>
        <taxon>Pterygota</taxon>
        <taxon>Neoptera</taxon>
        <taxon>Endopterygota</taxon>
        <taxon>Diptera</taxon>
        <taxon>Brachycera</taxon>
        <taxon>Muscomorpha</taxon>
        <taxon>Ephydroidea</taxon>
        <taxon>Drosophilidae</taxon>
        <taxon>Drosophila</taxon>
        <taxon>Sophophora</taxon>
    </lineage>
</organism>
<dbReference type="PANTHER" id="PTHR42643:SF39">
    <property type="entry name" value="IONOTROPIC RECEPTOR 56A-RELATED"/>
    <property type="match status" value="1"/>
</dbReference>
<keyword evidence="5 8" id="KW-0472">Membrane</keyword>
<dbReference type="AlphaFoldDB" id="A0A6P8KBJ0"/>
<feature type="signal peptide" evidence="9">
    <location>
        <begin position="1"/>
        <end position="19"/>
    </location>
</feature>
<dbReference type="RefSeq" id="XP_033161599.1">
    <property type="nucleotide sequence ID" value="XM_033305708.1"/>
</dbReference>
<evidence type="ECO:0000256" key="8">
    <source>
        <dbReference type="SAM" id="Phobius"/>
    </source>
</evidence>
<comment type="subcellular location">
    <subcellularLocation>
        <location evidence="1">Cell membrane</location>
        <topology evidence="1">Multi-pass membrane protein</topology>
    </subcellularLocation>
</comment>
<dbReference type="InterPro" id="IPR052192">
    <property type="entry name" value="Insect_Ionotropic_Sensory_Rcpt"/>
</dbReference>
<evidence type="ECO:0000256" key="2">
    <source>
        <dbReference type="ARBA" id="ARBA00022475"/>
    </source>
</evidence>
<evidence type="ECO:0000256" key="7">
    <source>
        <dbReference type="ARBA" id="ARBA00023180"/>
    </source>
</evidence>
<keyword evidence="2" id="KW-1003">Cell membrane</keyword>
<dbReference type="SUPFAM" id="SSF53850">
    <property type="entry name" value="Periplasmic binding protein-like II"/>
    <property type="match status" value="1"/>
</dbReference>
<dbReference type="GeneID" id="117141952"/>
<proteinExistence type="predicted"/>
<dbReference type="Proteomes" id="UP000515162">
    <property type="component" value="Chromosome 3L"/>
</dbReference>
<dbReference type="CTD" id="317838"/>
<dbReference type="Gene3D" id="1.10.287.70">
    <property type="match status" value="1"/>
</dbReference>
<evidence type="ECO:0000256" key="3">
    <source>
        <dbReference type="ARBA" id="ARBA00022692"/>
    </source>
</evidence>